<dbReference type="EMBL" id="LAQT01000003">
    <property type="protein sequence ID" value="KPC53976.1"/>
    <property type="molecule type" value="Genomic_DNA"/>
</dbReference>
<dbReference type="Pfam" id="PF01584">
    <property type="entry name" value="CheW"/>
    <property type="match status" value="1"/>
</dbReference>
<keyword evidence="3" id="KW-0963">Cytoplasm</keyword>
<dbReference type="FunFam" id="2.40.50.180:FF:000002">
    <property type="entry name" value="Chemotaxis protein CheW"/>
    <property type="match status" value="1"/>
</dbReference>
<dbReference type="InterPro" id="IPR002545">
    <property type="entry name" value="CheW-lke_dom"/>
</dbReference>
<dbReference type="PANTHER" id="PTHR22617:SF45">
    <property type="entry name" value="CHEMOTAXIS PROTEIN CHEW"/>
    <property type="match status" value="1"/>
</dbReference>
<dbReference type="PANTHER" id="PTHR22617">
    <property type="entry name" value="CHEMOTAXIS SENSOR HISTIDINE KINASE-RELATED"/>
    <property type="match status" value="1"/>
</dbReference>
<dbReference type="AlphaFoldDB" id="A0A0N1JTJ9"/>
<dbReference type="PATRIC" id="fig|857265.3.peg.1021"/>
<evidence type="ECO:0000313" key="6">
    <source>
        <dbReference type="EMBL" id="KPC53976.1"/>
    </source>
</evidence>
<dbReference type="RefSeq" id="WP_053937014.1">
    <property type="nucleotide sequence ID" value="NZ_LAQT01000003.1"/>
</dbReference>
<keyword evidence="4" id="KW-0145">Chemotaxis</keyword>
<dbReference type="Proteomes" id="UP000037939">
    <property type="component" value="Unassembled WGS sequence"/>
</dbReference>
<dbReference type="PROSITE" id="PS50851">
    <property type="entry name" value="CHEW"/>
    <property type="match status" value="1"/>
</dbReference>
<evidence type="ECO:0000256" key="3">
    <source>
        <dbReference type="ARBA" id="ARBA00022490"/>
    </source>
</evidence>
<accession>A0A0N1JTJ9</accession>
<dbReference type="CDD" id="cd00732">
    <property type="entry name" value="CheW"/>
    <property type="match status" value="1"/>
</dbReference>
<dbReference type="GO" id="GO:0007165">
    <property type="term" value="P:signal transduction"/>
    <property type="evidence" value="ECO:0007669"/>
    <property type="project" value="InterPro"/>
</dbReference>
<dbReference type="InterPro" id="IPR039315">
    <property type="entry name" value="CheW"/>
</dbReference>
<proteinExistence type="predicted"/>
<name>A0A0N1JTJ9_9NEIS</name>
<organism evidence="6 7">
    <name type="scientific">Amantichitinum ursilacus</name>
    <dbReference type="NCBI Taxonomy" id="857265"/>
    <lineage>
        <taxon>Bacteria</taxon>
        <taxon>Pseudomonadati</taxon>
        <taxon>Pseudomonadota</taxon>
        <taxon>Betaproteobacteria</taxon>
        <taxon>Neisseriales</taxon>
        <taxon>Chitinibacteraceae</taxon>
        <taxon>Amantichitinum</taxon>
    </lineage>
</organism>
<dbReference type="GO" id="GO:0005829">
    <property type="term" value="C:cytosol"/>
    <property type="evidence" value="ECO:0007669"/>
    <property type="project" value="TreeGrafter"/>
</dbReference>
<dbReference type="OrthoDB" id="9790406at2"/>
<dbReference type="SMART" id="SM00260">
    <property type="entry name" value="CheW"/>
    <property type="match status" value="1"/>
</dbReference>
<dbReference type="Gene3D" id="2.30.30.40">
    <property type="entry name" value="SH3 Domains"/>
    <property type="match status" value="1"/>
</dbReference>
<dbReference type="SUPFAM" id="SSF50341">
    <property type="entry name" value="CheW-like"/>
    <property type="match status" value="1"/>
</dbReference>
<comment type="subcellular location">
    <subcellularLocation>
        <location evidence="1">Cytoplasm</location>
    </subcellularLocation>
</comment>
<dbReference type="Gene3D" id="2.40.50.180">
    <property type="entry name" value="CheA-289, Domain 4"/>
    <property type="match status" value="1"/>
</dbReference>
<evidence type="ECO:0000256" key="1">
    <source>
        <dbReference type="ARBA" id="ARBA00004496"/>
    </source>
</evidence>
<evidence type="ECO:0000256" key="4">
    <source>
        <dbReference type="ARBA" id="ARBA00022500"/>
    </source>
</evidence>
<dbReference type="STRING" id="857265.WG78_04985"/>
<evidence type="ECO:0000259" key="5">
    <source>
        <dbReference type="PROSITE" id="PS50851"/>
    </source>
</evidence>
<protein>
    <recommendedName>
        <fullName evidence="2">Chemotaxis protein CheW</fullName>
    </recommendedName>
</protein>
<reference evidence="6 7" key="1">
    <citation type="submission" date="2015-07" db="EMBL/GenBank/DDBJ databases">
        <title>Draft genome sequence of the Amantichitinum ursilacus IGB-41, a new chitin-degrading bacterium.</title>
        <authorList>
            <person name="Kirstahler P."/>
            <person name="Guenther M."/>
            <person name="Grumaz C."/>
            <person name="Rupp S."/>
            <person name="Zibek S."/>
            <person name="Sohn K."/>
        </authorList>
    </citation>
    <scope>NUCLEOTIDE SEQUENCE [LARGE SCALE GENOMIC DNA]</scope>
    <source>
        <strain evidence="6 7">IGB-41</strain>
    </source>
</reference>
<sequence length="163" mass="17764">MTNATTTYGAAWSASDEYLIFALGQEEYGLDIHKVQEIRGYDAVTRIANTPDFIKGVINLRGTIAPIVDLRIKFGLGEVRYDDFTVVIILNVADRVIGIVVDGVSDVTTLPESSISAMPTLGASIDQRFLVGLGTLDERMVILLDIERLMTSDEMQLVEPAAA</sequence>
<feature type="domain" description="CheW-like" evidence="5">
    <location>
        <begin position="15"/>
        <end position="155"/>
    </location>
</feature>
<evidence type="ECO:0000256" key="2">
    <source>
        <dbReference type="ARBA" id="ARBA00021483"/>
    </source>
</evidence>
<dbReference type="GO" id="GO:0006935">
    <property type="term" value="P:chemotaxis"/>
    <property type="evidence" value="ECO:0007669"/>
    <property type="project" value="UniProtKB-KW"/>
</dbReference>
<gene>
    <name evidence="6" type="primary">cheW_4</name>
    <name evidence="6" type="ORF">WG78_04985</name>
</gene>
<evidence type="ECO:0000313" key="7">
    <source>
        <dbReference type="Proteomes" id="UP000037939"/>
    </source>
</evidence>
<dbReference type="InterPro" id="IPR036061">
    <property type="entry name" value="CheW-like_dom_sf"/>
</dbReference>
<comment type="caution">
    <text evidence="6">The sequence shown here is derived from an EMBL/GenBank/DDBJ whole genome shotgun (WGS) entry which is preliminary data.</text>
</comment>
<keyword evidence="7" id="KW-1185">Reference proteome</keyword>